<reference evidence="2" key="2">
    <citation type="submission" date="2020-09" db="EMBL/GenBank/DDBJ databases">
        <authorList>
            <person name="Sun Q."/>
            <person name="Zhou Y."/>
        </authorList>
    </citation>
    <scope>NUCLEOTIDE SEQUENCE</scope>
    <source>
        <strain evidence="2">CGMCC 1.12153</strain>
    </source>
</reference>
<feature type="chain" id="PRO_5037181796" evidence="1">
    <location>
        <begin position="30"/>
        <end position="187"/>
    </location>
</feature>
<comment type="caution">
    <text evidence="2">The sequence shown here is derived from an EMBL/GenBank/DDBJ whole genome shotgun (WGS) entry which is preliminary data.</text>
</comment>
<protein>
    <submittedName>
        <fullName evidence="2">Uncharacterized protein</fullName>
    </submittedName>
</protein>
<sequence>MYLKKNCRLLIVLSMILMAFSPGMERVQAAENSPSIDPLSEQKQQEVKQLENELHESMILEFDIVTGLDERLSSKPTYDEQTIHQPYEPETKEAPHAAKQMIQKLQNTGEYAWNLSIEEYTSKLPITADAKRTFEEYLGYQYVMETLTIAAASHSDITDALSSQMQHAGMPSWLSGVAARTLVFLLL</sequence>
<accession>A0A917B8E4</accession>
<evidence type="ECO:0000256" key="1">
    <source>
        <dbReference type="SAM" id="SignalP"/>
    </source>
</evidence>
<gene>
    <name evidence="2" type="ORF">GCM10010954_30890</name>
</gene>
<organism evidence="2 3">
    <name type="scientific">Halobacillus andaensis</name>
    <dbReference type="NCBI Taxonomy" id="1176239"/>
    <lineage>
        <taxon>Bacteria</taxon>
        <taxon>Bacillati</taxon>
        <taxon>Bacillota</taxon>
        <taxon>Bacilli</taxon>
        <taxon>Bacillales</taxon>
        <taxon>Bacillaceae</taxon>
        <taxon>Halobacillus</taxon>
    </lineage>
</organism>
<dbReference type="Proteomes" id="UP000660110">
    <property type="component" value="Unassembled WGS sequence"/>
</dbReference>
<dbReference type="AlphaFoldDB" id="A0A917B8E4"/>
<proteinExistence type="predicted"/>
<dbReference type="EMBL" id="BMEL01000004">
    <property type="protein sequence ID" value="GGF29594.1"/>
    <property type="molecule type" value="Genomic_DNA"/>
</dbReference>
<keyword evidence="3" id="KW-1185">Reference proteome</keyword>
<evidence type="ECO:0000313" key="3">
    <source>
        <dbReference type="Proteomes" id="UP000660110"/>
    </source>
</evidence>
<reference evidence="2" key="1">
    <citation type="journal article" date="2014" name="Int. J. Syst. Evol. Microbiol.">
        <title>Complete genome sequence of Corynebacterium casei LMG S-19264T (=DSM 44701T), isolated from a smear-ripened cheese.</title>
        <authorList>
            <consortium name="US DOE Joint Genome Institute (JGI-PGF)"/>
            <person name="Walter F."/>
            <person name="Albersmeier A."/>
            <person name="Kalinowski J."/>
            <person name="Ruckert C."/>
        </authorList>
    </citation>
    <scope>NUCLEOTIDE SEQUENCE</scope>
    <source>
        <strain evidence="2">CGMCC 1.12153</strain>
    </source>
</reference>
<name>A0A917B8E4_HALAA</name>
<feature type="signal peptide" evidence="1">
    <location>
        <begin position="1"/>
        <end position="29"/>
    </location>
</feature>
<evidence type="ECO:0000313" key="2">
    <source>
        <dbReference type="EMBL" id="GGF29594.1"/>
    </source>
</evidence>
<keyword evidence="1" id="KW-0732">Signal</keyword>